<dbReference type="GO" id="GO:0005886">
    <property type="term" value="C:plasma membrane"/>
    <property type="evidence" value="ECO:0007669"/>
    <property type="project" value="UniProtKB-SubCell"/>
</dbReference>
<dbReference type="SUPFAM" id="SSF103473">
    <property type="entry name" value="MFS general substrate transporter"/>
    <property type="match status" value="1"/>
</dbReference>
<feature type="transmembrane region" description="Helical" evidence="7">
    <location>
        <begin position="120"/>
        <end position="147"/>
    </location>
</feature>
<dbReference type="EMBL" id="FWXV01000008">
    <property type="protein sequence ID" value="SMD22923.1"/>
    <property type="molecule type" value="Genomic_DNA"/>
</dbReference>
<evidence type="ECO:0000256" key="7">
    <source>
        <dbReference type="SAM" id="Phobius"/>
    </source>
</evidence>
<feature type="transmembrane region" description="Helical" evidence="7">
    <location>
        <begin position="381"/>
        <end position="405"/>
    </location>
</feature>
<dbReference type="RefSeq" id="WP_084431705.1">
    <property type="nucleotide sequence ID" value="NZ_FWXV01000008.1"/>
</dbReference>
<feature type="transmembrane region" description="Helical" evidence="7">
    <location>
        <begin position="342"/>
        <end position="369"/>
    </location>
</feature>
<dbReference type="PROSITE" id="PS00217">
    <property type="entry name" value="SUGAR_TRANSPORT_2"/>
    <property type="match status" value="1"/>
</dbReference>
<evidence type="ECO:0000256" key="2">
    <source>
        <dbReference type="ARBA" id="ARBA00022448"/>
    </source>
</evidence>
<dbReference type="OrthoDB" id="9066401at2"/>
<keyword evidence="10" id="KW-1185">Reference proteome</keyword>
<evidence type="ECO:0000256" key="6">
    <source>
        <dbReference type="ARBA" id="ARBA00023136"/>
    </source>
</evidence>
<evidence type="ECO:0000256" key="4">
    <source>
        <dbReference type="ARBA" id="ARBA00022692"/>
    </source>
</evidence>
<sequence>MTAPTPTPSHQEEPRAMRRIAIAGVAATTAEWLDFYVYTTAAALVLGPLFFPAQNAAIGTIAAFGTLAVGFLARPIGGIVAGHLGDRWGRRPTLVLAMVVMGAATTLIGVLPTYASAGVIAPVLLVLLRLIQGLAVGAQWAGGALLLTEHAPVRRRGFYGSLSQLGPCLGAALANGIFLLLSALLSDENFRSWGWRLPFLGGFVVVLFGMYVQRRIEESPVFLHLQAASRAKPAAVRPPLVEVFRSHSKAVVQAAGSFLVGSAAYYALTTGMVDYASRVVGLPRSTVLALVMGAGFVQVITLPLFGLLSDHIGRKKLFLAGTAAMAIWVFPVFLLADTGNKWLLGLGLVIAYVIHSSMYGPLAAMFVEMFPAEVRFSGASLGYQIASVVAGGFAPTIMAALVLATGQSWPVAAYLAVLAVISFVTVRTISEAFRRDLFASGSPKQPVDVAPQGIPNE</sequence>
<keyword evidence="5 7" id="KW-1133">Transmembrane helix</keyword>
<feature type="transmembrane region" description="Helical" evidence="7">
    <location>
        <begin position="56"/>
        <end position="73"/>
    </location>
</feature>
<dbReference type="PANTHER" id="PTHR43045">
    <property type="entry name" value="SHIKIMATE TRANSPORTER"/>
    <property type="match status" value="1"/>
</dbReference>
<feature type="transmembrane region" description="Helical" evidence="7">
    <location>
        <begin position="193"/>
        <end position="212"/>
    </location>
</feature>
<feature type="domain" description="Major facilitator superfamily (MFS) profile" evidence="8">
    <location>
        <begin position="20"/>
        <end position="434"/>
    </location>
</feature>
<organism evidence="9 10">
    <name type="scientific">Kibdelosporangium aridum</name>
    <dbReference type="NCBI Taxonomy" id="2030"/>
    <lineage>
        <taxon>Bacteria</taxon>
        <taxon>Bacillati</taxon>
        <taxon>Actinomycetota</taxon>
        <taxon>Actinomycetes</taxon>
        <taxon>Pseudonocardiales</taxon>
        <taxon>Pseudonocardiaceae</taxon>
        <taxon>Kibdelosporangium</taxon>
    </lineage>
</organism>
<dbReference type="GO" id="GO:0022857">
    <property type="term" value="F:transmembrane transporter activity"/>
    <property type="evidence" value="ECO:0007669"/>
    <property type="project" value="InterPro"/>
</dbReference>
<evidence type="ECO:0000256" key="5">
    <source>
        <dbReference type="ARBA" id="ARBA00022989"/>
    </source>
</evidence>
<keyword evidence="3" id="KW-1003">Cell membrane</keyword>
<protein>
    <submittedName>
        <fullName evidence="9">Predicted arabinose efflux permease, MFS family</fullName>
    </submittedName>
</protein>
<evidence type="ECO:0000313" key="9">
    <source>
        <dbReference type="EMBL" id="SMD22923.1"/>
    </source>
</evidence>
<name>A0A1Y5Y2G4_KIBAR</name>
<dbReference type="InterPro" id="IPR036259">
    <property type="entry name" value="MFS_trans_sf"/>
</dbReference>
<feature type="transmembrane region" description="Helical" evidence="7">
    <location>
        <begin position="94"/>
        <end position="114"/>
    </location>
</feature>
<evidence type="ECO:0000313" key="10">
    <source>
        <dbReference type="Proteomes" id="UP000192674"/>
    </source>
</evidence>
<feature type="transmembrane region" description="Helical" evidence="7">
    <location>
        <begin position="317"/>
        <end position="336"/>
    </location>
</feature>
<evidence type="ECO:0000259" key="8">
    <source>
        <dbReference type="PROSITE" id="PS50850"/>
    </source>
</evidence>
<keyword evidence="2" id="KW-0813">Transport</keyword>
<feature type="transmembrane region" description="Helical" evidence="7">
    <location>
        <begin position="159"/>
        <end position="181"/>
    </location>
</feature>
<dbReference type="PANTHER" id="PTHR43045:SF1">
    <property type="entry name" value="SHIKIMATE TRANSPORTER"/>
    <property type="match status" value="1"/>
</dbReference>
<evidence type="ECO:0000256" key="1">
    <source>
        <dbReference type="ARBA" id="ARBA00004651"/>
    </source>
</evidence>
<gene>
    <name evidence="9" type="ORF">SAMN05661093_07704</name>
</gene>
<feature type="transmembrane region" description="Helical" evidence="7">
    <location>
        <begin position="288"/>
        <end position="308"/>
    </location>
</feature>
<dbReference type="CDD" id="cd17369">
    <property type="entry name" value="MFS_ShiA_like"/>
    <property type="match status" value="1"/>
</dbReference>
<keyword evidence="6 7" id="KW-0472">Membrane</keyword>
<dbReference type="PROSITE" id="PS50850">
    <property type="entry name" value="MFS"/>
    <property type="match status" value="1"/>
</dbReference>
<feature type="transmembrane region" description="Helical" evidence="7">
    <location>
        <begin position="411"/>
        <end position="429"/>
    </location>
</feature>
<dbReference type="Proteomes" id="UP000192674">
    <property type="component" value="Unassembled WGS sequence"/>
</dbReference>
<dbReference type="InterPro" id="IPR020846">
    <property type="entry name" value="MFS_dom"/>
</dbReference>
<evidence type="ECO:0000256" key="3">
    <source>
        <dbReference type="ARBA" id="ARBA00022475"/>
    </source>
</evidence>
<dbReference type="InterPro" id="IPR011701">
    <property type="entry name" value="MFS"/>
</dbReference>
<keyword evidence="4 7" id="KW-0812">Transmembrane</keyword>
<feature type="transmembrane region" description="Helical" evidence="7">
    <location>
        <begin position="250"/>
        <end position="268"/>
    </location>
</feature>
<dbReference type="AlphaFoldDB" id="A0A1Y5Y2G4"/>
<proteinExistence type="predicted"/>
<feature type="transmembrane region" description="Helical" evidence="7">
    <location>
        <begin position="20"/>
        <end position="50"/>
    </location>
</feature>
<accession>A0A1Y5Y2G4</accession>
<reference evidence="9 10" key="1">
    <citation type="submission" date="2017-04" db="EMBL/GenBank/DDBJ databases">
        <authorList>
            <person name="Afonso C.L."/>
            <person name="Miller P.J."/>
            <person name="Scott M.A."/>
            <person name="Spackman E."/>
            <person name="Goraichik I."/>
            <person name="Dimitrov K.M."/>
            <person name="Suarez D.L."/>
            <person name="Swayne D.E."/>
        </authorList>
    </citation>
    <scope>NUCLEOTIDE SEQUENCE [LARGE SCALE GENOMIC DNA]</scope>
    <source>
        <strain evidence="9 10">DSM 43828</strain>
    </source>
</reference>
<dbReference type="Pfam" id="PF07690">
    <property type="entry name" value="MFS_1"/>
    <property type="match status" value="1"/>
</dbReference>
<dbReference type="Gene3D" id="1.20.1250.20">
    <property type="entry name" value="MFS general substrate transporter like domains"/>
    <property type="match status" value="2"/>
</dbReference>
<comment type="subcellular location">
    <subcellularLocation>
        <location evidence="1">Cell membrane</location>
        <topology evidence="1">Multi-pass membrane protein</topology>
    </subcellularLocation>
</comment>
<dbReference type="InterPro" id="IPR005829">
    <property type="entry name" value="Sugar_transporter_CS"/>
</dbReference>